<dbReference type="Pfam" id="PF14718">
    <property type="entry name" value="SLT_L"/>
    <property type="match status" value="1"/>
</dbReference>
<dbReference type="InterPro" id="IPR012289">
    <property type="entry name" value="Lytic_TGlycosylase_superhlx_L"/>
</dbReference>
<proteinExistence type="inferred from homology"/>
<reference evidence="5 6" key="1">
    <citation type="journal article" date="2008" name="BMC Genomics">
        <title>The genome sequence of the fish pathogen Aliivibrio salmonicida strain LFI1238 shows extensive evidence of gene decay.</title>
        <authorList>
            <person name="Hjerde E."/>
            <person name="Lorentzen M.S."/>
            <person name="Holden M.T."/>
            <person name="Seeger K."/>
            <person name="Paulsen S."/>
            <person name="Bason N."/>
            <person name="Churcher C."/>
            <person name="Harris D."/>
            <person name="Norbertczak H."/>
            <person name="Quail M.A."/>
            <person name="Sanders S."/>
            <person name="Thurston S."/>
            <person name="Parkhill J."/>
            <person name="Willassen N.P."/>
            <person name="Thomson N.R."/>
        </authorList>
    </citation>
    <scope>NUCLEOTIDE SEQUENCE [LARGE SCALE GENOMIC DNA]</scope>
    <source>
        <strain evidence="5 6">LFI1238</strain>
    </source>
</reference>
<evidence type="ECO:0000256" key="1">
    <source>
        <dbReference type="ARBA" id="ARBA00007734"/>
    </source>
</evidence>
<keyword evidence="5" id="KW-0378">Hydrolase</keyword>
<dbReference type="PANTHER" id="PTHR37423">
    <property type="entry name" value="SOLUBLE LYTIC MUREIN TRANSGLYCOSYLASE-RELATED"/>
    <property type="match status" value="1"/>
</dbReference>
<dbReference type="eggNOG" id="COG0741">
    <property type="taxonomic scope" value="Bacteria"/>
</dbReference>
<dbReference type="EC" id="3.2.1.-" evidence="5"/>
<dbReference type="InterPro" id="IPR008939">
    <property type="entry name" value="Lytic_TGlycosylase_superhlx_U"/>
</dbReference>
<dbReference type="Proteomes" id="UP000001730">
    <property type="component" value="Chromosome 1"/>
</dbReference>
<feature type="domain" description="Lytic transglycosylase superhelical linker" evidence="4">
    <location>
        <begin position="414"/>
        <end position="479"/>
    </location>
</feature>
<evidence type="ECO:0000259" key="4">
    <source>
        <dbReference type="Pfam" id="PF14718"/>
    </source>
</evidence>
<evidence type="ECO:0000313" key="6">
    <source>
        <dbReference type="Proteomes" id="UP000001730"/>
    </source>
</evidence>
<dbReference type="GO" id="GO:0016020">
    <property type="term" value="C:membrane"/>
    <property type="evidence" value="ECO:0007669"/>
    <property type="project" value="InterPro"/>
</dbReference>
<dbReference type="Gene3D" id="1.25.20.10">
    <property type="entry name" value="Bacterial muramidases"/>
    <property type="match status" value="1"/>
</dbReference>
<dbReference type="PANTHER" id="PTHR37423:SF5">
    <property type="entry name" value="SOLUBLE LYTIC MUREIN TRANSGLYCOSYLASE"/>
    <property type="match status" value="1"/>
</dbReference>
<sequence length="651" mass="76588">MCAFMKKGFSMRSSKVHWLLAFVSICNVSYAFSASELRLNRYAYDAIQQGFNQKNISIYDKKRASIDSYSLAAYTDYRAFLFDLPNKTPEQVNQFSKDYADYPFSVSIRADYLNAMIASKNWEALLRYQTTPPRDQDYQCYYYTAFYHQGKQEVAFEGARSLWLNGESVSNACNDLFSYWEKAGLRTDDVIKRRALLSIEERNPRLITYLIKLVSNKQSRVDLNEMYGLYQTPTKITTVFDKKVETPFNREYAQVMLRHLARKDTDKAYLAFRFINDHYSYTKDELQTTSEFLAVRLFQTTDSETIEWRDDVFKRSNRDEVLEQRIRLSIRKTQWENINFWILRLSDKAQSTYRWQYWMARSEIALEKVNEGEERLKRILGYRHIYSFAAAIALNREITYPIASVDTKFEKIAQYHPDLERVKELLALGKDAAAKSQWRYLIARASYEDRARLATYARNEGWDEFSLESTFRGGLWDHIELRFPVRYYSLFTRYGGKYKVNPITLMSLTRQESGFNPNAHSPVGALGLMQVLPSTASYMATLYTLPYKTRSDLFIAEKNIAIGSRYLSRLIRHYNNNRILAFAAYNAGPTMVAEWRRLASEELDTIGFIESISFKETRTYVKNILMFEEYYRRILGIKDNFISDFELDAKY</sequence>
<name>B6ELW4_ALISL</name>
<dbReference type="KEGG" id="vsa:VSAL_I1597"/>
<evidence type="ECO:0000313" key="5">
    <source>
        <dbReference type="EMBL" id="CAQ79282.1"/>
    </source>
</evidence>
<dbReference type="SUPFAM" id="SSF48435">
    <property type="entry name" value="Bacterial muramidases"/>
    <property type="match status" value="1"/>
</dbReference>
<keyword evidence="5" id="KW-0326">Glycosidase</keyword>
<keyword evidence="2" id="KW-0732">Signal</keyword>
<dbReference type="GO" id="GO:0042597">
    <property type="term" value="C:periplasmic space"/>
    <property type="evidence" value="ECO:0007669"/>
    <property type="project" value="InterPro"/>
</dbReference>
<dbReference type="AlphaFoldDB" id="B6ELW4"/>
<dbReference type="GO" id="GO:0004553">
    <property type="term" value="F:hydrolase activity, hydrolyzing O-glycosyl compounds"/>
    <property type="evidence" value="ECO:0007669"/>
    <property type="project" value="InterPro"/>
</dbReference>
<feature type="domain" description="Transglycosylase SLT" evidence="3">
    <location>
        <begin position="490"/>
        <end position="601"/>
    </location>
</feature>
<dbReference type="CAZy" id="GH23">
    <property type="family name" value="Glycoside Hydrolase Family 23"/>
</dbReference>
<dbReference type="CDD" id="cd13401">
    <property type="entry name" value="Slt70-like"/>
    <property type="match status" value="1"/>
</dbReference>
<dbReference type="Gene3D" id="1.10.530.10">
    <property type="match status" value="1"/>
</dbReference>
<gene>
    <name evidence="5" type="ordered locus">VSAL_I1597</name>
</gene>
<dbReference type="InterPro" id="IPR000189">
    <property type="entry name" value="Transglyc_AS"/>
</dbReference>
<dbReference type="InterPro" id="IPR037061">
    <property type="entry name" value="Lytic_TGlycoase_superhlx_L_sf"/>
</dbReference>
<dbReference type="Pfam" id="PF01464">
    <property type="entry name" value="SLT"/>
    <property type="match status" value="1"/>
</dbReference>
<dbReference type="SUPFAM" id="SSF53955">
    <property type="entry name" value="Lysozyme-like"/>
    <property type="match status" value="1"/>
</dbReference>
<dbReference type="InterPro" id="IPR008258">
    <property type="entry name" value="Transglycosylase_SLT_dom_1"/>
</dbReference>
<protein>
    <submittedName>
        <fullName evidence="5">Soluble lytic murein transglycosylase</fullName>
        <ecNumber evidence="5">3.2.1.-</ecNumber>
    </submittedName>
</protein>
<comment type="similarity">
    <text evidence="1">Belongs to the transglycosylase Slt family.</text>
</comment>
<keyword evidence="6" id="KW-1185">Reference proteome</keyword>
<dbReference type="InterPro" id="IPR023346">
    <property type="entry name" value="Lysozyme-like_dom_sf"/>
</dbReference>
<organism evidence="5 6">
    <name type="scientific">Aliivibrio salmonicida (strain LFI1238)</name>
    <name type="common">Vibrio salmonicida (strain LFI1238)</name>
    <dbReference type="NCBI Taxonomy" id="316275"/>
    <lineage>
        <taxon>Bacteria</taxon>
        <taxon>Pseudomonadati</taxon>
        <taxon>Pseudomonadota</taxon>
        <taxon>Gammaproteobacteria</taxon>
        <taxon>Vibrionales</taxon>
        <taxon>Vibrionaceae</taxon>
        <taxon>Aliivibrio</taxon>
    </lineage>
</organism>
<dbReference type="HOGENOM" id="CLU_019016_1_1_6"/>
<dbReference type="PROSITE" id="PS00922">
    <property type="entry name" value="TRANSGLYCOSYLASE"/>
    <property type="match status" value="1"/>
</dbReference>
<evidence type="ECO:0000256" key="2">
    <source>
        <dbReference type="ARBA" id="ARBA00022729"/>
    </source>
</evidence>
<accession>B6ELW4</accession>
<dbReference type="EMBL" id="FM178379">
    <property type="protein sequence ID" value="CAQ79282.1"/>
    <property type="molecule type" value="Genomic_DNA"/>
</dbReference>
<dbReference type="Gene3D" id="1.10.1240.20">
    <property type="entry name" value="Lytic transglycosylase, superhelical linker domain"/>
    <property type="match status" value="1"/>
</dbReference>
<dbReference type="GO" id="GO:0008933">
    <property type="term" value="F:peptidoglycan lytic transglycosylase activity"/>
    <property type="evidence" value="ECO:0007669"/>
    <property type="project" value="InterPro"/>
</dbReference>
<dbReference type="GO" id="GO:0000270">
    <property type="term" value="P:peptidoglycan metabolic process"/>
    <property type="evidence" value="ECO:0007669"/>
    <property type="project" value="InterPro"/>
</dbReference>
<evidence type="ECO:0000259" key="3">
    <source>
        <dbReference type="Pfam" id="PF01464"/>
    </source>
</evidence>